<protein>
    <submittedName>
        <fullName evidence="2">Uncharacterized protein</fullName>
    </submittedName>
</protein>
<dbReference type="AlphaFoldDB" id="A0AAP0G5R7"/>
<gene>
    <name evidence="2" type="ORF">KSP39_PZI011401</name>
</gene>
<name>A0AAP0G5R7_9ASPA</name>
<evidence type="ECO:0000313" key="2">
    <source>
        <dbReference type="EMBL" id="KAK8938889.1"/>
    </source>
</evidence>
<keyword evidence="3" id="KW-1185">Reference proteome</keyword>
<dbReference type="EMBL" id="JBBWWQ010000009">
    <property type="protein sequence ID" value="KAK8938889.1"/>
    <property type="molecule type" value="Genomic_DNA"/>
</dbReference>
<proteinExistence type="predicted"/>
<dbReference type="Proteomes" id="UP001418222">
    <property type="component" value="Unassembled WGS sequence"/>
</dbReference>
<evidence type="ECO:0000313" key="3">
    <source>
        <dbReference type="Proteomes" id="UP001418222"/>
    </source>
</evidence>
<feature type="region of interest" description="Disordered" evidence="1">
    <location>
        <begin position="117"/>
        <end position="183"/>
    </location>
</feature>
<feature type="compositionally biased region" description="Polar residues" evidence="1">
    <location>
        <begin position="144"/>
        <end position="161"/>
    </location>
</feature>
<evidence type="ECO:0000256" key="1">
    <source>
        <dbReference type="SAM" id="MobiDB-lite"/>
    </source>
</evidence>
<sequence length="183" mass="19775">MLQALSPCRWRVLRRITSTSLQKSTRAGEHRASSHECSQLLTQSTGDPILALQGREKPLLQLIKVPVIKTSIHLSRFLKRSRLASEKRNKKINKIPRQPPVLLPPASLSANVAGRACPTPTDGFAGTRRPPANPPGVVRRRAGKSTTDGGPARSTTNNSQRVCRRPANLSVGTGQADGGIGRQ</sequence>
<organism evidence="2 3">
    <name type="scientific">Platanthera zijinensis</name>
    <dbReference type="NCBI Taxonomy" id="2320716"/>
    <lineage>
        <taxon>Eukaryota</taxon>
        <taxon>Viridiplantae</taxon>
        <taxon>Streptophyta</taxon>
        <taxon>Embryophyta</taxon>
        <taxon>Tracheophyta</taxon>
        <taxon>Spermatophyta</taxon>
        <taxon>Magnoliopsida</taxon>
        <taxon>Liliopsida</taxon>
        <taxon>Asparagales</taxon>
        <taxon>Orchidaceae</taxon>
        <taxon>Orchidoideae</taxon>
        <taxon>Orchideae</taxon>
        <taxon>Orchidinae</taxon>
        <taxon>Platanthera</taxon>
    </lineage>
</organism>
<comment type="caution">
    <text evidence="2">The sequence shown here is derived from an EMBL/GenBank/DDBJ whole genome shotgun (WGS) entry which is preliminary data.</text>
</comment>
<accession>A0AAP0G5R7</accession>
<reference evidence="2 3" key="1">
    <citation type="journal article" date="2022" name="Nat. Plants">
        <title>Genomes of leafy and leafless Platanthera orchids illuminate the evolution of mycoheterotrophy.</title>
        <authorList>
            <person name="Li M.H."/>
            <person name="Liu K.W."/>
            <person name="Li Z."/>
            <person name="Lu H.C."/>
            <person name="Ye Q.L."/>
            <person name="Zhang D."/>
            <person name="Wang J.Y."/>
            <person name="Li Y.F."/>
            <person name="Zhong Z.M."/>
            <person name="Liu X."/>
            <person name="Yu X."/>
            <person name="Liu D.K."/>
            <person name="Tu X.D."/>
            <person name="Liu B."/>
            <person name="Hao Y."/>
            <person name="Liao X.Y."/>
            <person name="Jiang Y.T."/>
            <person name="Sun W.H."/>
            <person name="Chen J."/>
            <person name="Chen Y.Q."/>
            <person name="Ai Y."/>
            <person name="Zhai J.W."/>
            <person name="Wu S.S."/>
            <person name="Zhou Z."/>
            <person name="Hsiao Y.Y."/>
            <person name="Wu W.L."/>
            <person name="Chen Y.Y."/>
            <person name="Lin Y.F."/>
            <person name="Hsu J.L."/>
            <person name="Li C.Y."/>
            <person name="Wang Z.W."/>
            <person name="Zhao X."/>
            <person name="Zhong W.Y."/>
            <person name="Ma X.K."/>
            <person name="Ma L."/>
            <person name="Huang J."/>
            <person name="Chen G.Z."/>
            <person name="Huang M.Z."/>
            <person name="Huang L."/>
            <person name="Peng D.H."/>
            <person name="Luo Y.B."/>
            <person name="Zou S.Q."/>
            <person name="Chen S.P."/>
            <person name="Lan S."/>
            <person name="Tsai W.C."/>
            <person name="Van de Peer Y."/>
            <person name="Liu Z.J."/>
        </authorList>
    </citation>
    <scope>NUCLEOTIDE SEQUENCE [LARGE SCALE GENOMIC DNA]</scope>
    <source>
        <strain evidence="2">Lor287</strain>
    </source>
</reference>